<dbReference type="CDD" id="cd00452">
    <property type="entry name" value="KDPG_aldolase"/>
    <property type="match status" value="1"/>
</dbReference>
<evidence type="ECO:0000256" key="2">
    <source>
        <dbReference type="ARBA" id="ARBA00006906"/>
    </source>
</evidence>
<dbReference type="AlphaFoldDB" id="A0A4Y8L2A1"/>
<evidence type="ECO:0000256" key="4">
    <source>
        <dbReference type="ARBA" id="ARBA00023239"/>
    </source>
</evidence>
<evidence type="ECO:0000313" key="7">
    <source>
        <dbReference type="Proteomes" id="UP000297861"/>
    </source>
</evidence>
<evidence type="ECO:0000313" key="6">
    <source>
        <dbReference type="EMBL" id="TFD96779.1"/>
    </source>
</evidence>
<sequence length="224" mass="24145">MARFSRIQVCQAVAETGMVPVFYNSDLEISKQVVKACYQGGVRAFEFTNRGDFAHEIFGELNKWAAKECPDMILGIGSIVDAGTASLFLQLGANFVVGPLLNPDIFKVCNRRQVAYIPGCGSVSEVGYAQELGAEIVKVFPAGNVGGPSFVKNVKAPMPWSSVMVTGGVEPTEENLTKWVEAGVTAVGMGSNLFPKEVIAAKEWSKIADMSKKALEFIKKARKS</sequence>
<keyword evidence="5" id="KW-0119">Carbohydrate metabolism</keyword>
<comment type="caution">
    <text evidence="6">The sequence shown here is derived from an EMBL/GenBank/DDBJ whole genome shotgun (WGS) entry which is preliminary data.</text>
</comment>
<dbReference type="PANTHER" id="PTHR30246:SF1">
    <property type="entry name" value="2-DEHYDRO-3-DEOXY-6-PHOSPHOGALACTONATE ALDOLASE-RELATED"/>
    <property type="match status" value="1"/>
</dbReference>
<comment type="similarity">
    <text evidence="2">Belongs to the KHG/KDPG aldolase family.</text>
</comment>
<name>A0A4Y8L2A1_9BACT</name>
<comment type="subunit">
    <text evidence="3">Homotrimer.</text>
</comment>
<dbReference type="Pfam" id="PF01081">
    <property type="entry name" value="Aldolase"/>
    <property type="match status" value="1"/>
</dbReference>
<dbReference type="InterPro" id="IPR013785">
    <property type="entry name" value="Aldolase_TIM"/>
</dbReference>
<dbReference type="RefSeq" id="WP_134436077.1">
    <property type="nucleotide sequence ID" value="NZ_AP028867.1"/>
</dbReference>
<dbReference type="NCBIfam" id="NF005499">
    <property type="entry name" value="PRK07114.1"/>
    <property type="match status" value="1"/>
</dbReference>
<dbReference type="Proteomes" id="UP000297861">
    <property type="component" value="Unassembled WGS sequence"/>
</dbReference>
<protein>
    <submittedName>
        <fullName evidence="6">Bifunctional 4-hydroxy-2-oxoglutarate aldolase/2-dehydro-3-deoxy-phosphogluconate aldolase</fullName>
    </submittedName>
</protein>
<dbReference type="Gene3D" id="3.20.20.70">
    <property type="entry name" value="Aldolase class I"/>
    <property type="match status" value="1"/>
</dbReference>
<dbReference type="OrthoDB" id="9802667at2"/>
<dbReference type="GO" id="GO:0016829">
    <property type="term" value="F:lyase activity"/>
    <property type="evidence" value="ECO:0007669"/>
    <property type="project" value="UniProtKB-KW"/>
</dbReference>
<dbReference type="SUPFAM" id="SSF51569">
    <property type="entry name" value="Aldolase"/>
    <property type="match status" value="1"/>
</dbReference>
<reference evidence="6 7" key="1">
    <citation type="submission" date="2019-03" db="EMBL/GenBank/DDBJ databases">
        <title>San Antonio Military Medical Center submission to MRSN (WRAIR), pending publication.</title>
        <authorList>
            <person name="Blyth D.M."/>
            <person name="Mccarthy S.L."/>
            <person name="Schall S.E."/>
            <person name="Stam J.A."/>
            <person name="Ong A.C."/>
            <person name="Mcgann P.T."/>
        </authorList>
    </citation>
    <scope>NUCLEOTIDE SEQUENCE [LARGE SCALE GENOMIC DNA]</scope>
    <source>
        <strain evidence="6 7">MRSN571793</strain>
    </source>
</reference>
<evidence type="ECO:0000256" key="1">
    <source>
        <dbReference type="ARBA" id="ARBA00004761"/>
    </source>
</evidence>
<gene>
    <name evidence="6" type="ORF">E2605_08135</name>
</gene>
<evidence type="ECO:0000256" key="3">
    <source>
        <dbReference type="ARBA" id="ARBA00011233"/>
    </source>
</evidence>
<comment type="pathway">
    <text evidence="1">Carbohydrate acid metabolism.</text>
</comment>
<proteinExistence type="inferred from homology"/>
<dbReference type="EMBL" id="SOML01000004">
    <property type="protein sequence ID" value="TFD96779.1"/>
    <property type="molecule type" value="Genomic_DNA"/>
</dbReference>
<keyword evidence="4" id="KW-0456">Lyase</keyword>
<dbReference type="InterPro" id="IPR000887">
    <property type="entry name" value="Aldlse_KDPG_KHG"/>
</dbReference>
<organism evidence="6 7">
    <name type="scientific">Dysgonomonas capnocytophagoides</name>
    <dbReference type="NCBI Taxonomy" id="45254"/>
    <lineage>
        <taxon>Bacteria</taxon>
        <taxon>Pseudomonadati</taxon>
        <taxon>Bacteroidota</taxon>
        <taxon>Bacteroidia</taxon>
        <taxon>Bacteroidales</taxon>
        <taxon>Dysgonomonadaceae</taxon>
        <taxon>Dysgonomonas</taxon>
    </lineage>
</organism>
<keyword evidence="7" id="KW-1185">Reference proteome</keyword>
<dbReference type="PANTHER" id="PTHR30246">
    <property type="entry name" value="2-KETO-3-DEOXY-6-PHOSPHOGLUCONATE ALDOLASE"/>
    <property type="match status" value="1"/>
</dbReference>
<dbReference type="STRING" id="1121485.GCA_000426485_02135"/>
<evidence type="ECO:0000256" key="5">
    <source>
        <dbReference type="ARBA" id="ARBA00023277"/>
    </source>
</evidence>
<accession>A0A4Y8L2A1</accession>